<feature type="binding site" evidence="7">
    <location>
        <position position="95"/>
    </location>
    <ligand>
        <name>Mg(2+)</name>
        <dbReference type="ChEBI" id="CHEBI:18420"/>
    </ligand>
</feature>
<evidence type="ECO:0000256" key="3">
    <source>
        <dbReference type="ARBA" id="ARBA00022490"/>
    </source>
</evidence>
<comment type="caution">
    <text evidence="9">The sequence shown here is derived from an EMBL/GenBank/DDBJ whole genome shotgun (WGS) entry which is preliminary data.</text>
</comment>
<dbReference type="GO" id="GO:0004635">
    <property type="term" value="F:phosphoribosyl-AMP cyclohydrolase activity"/>
    <property type="evidence" value="ECO:0007669"/>
    <property type="project" value="UniProtKB-EC"/>
</dbReference>
<evidence type="ECO:0000256" key="5">
    <source>
        <dbReference type="ARBA" id="ARBA00022801"/>
    </source>
</evidence>
<evidence type="ECO:0000256" key="4">
    <source>
        <dbReference type="ARBA" id="ARBA00022605"/>
    </source>
</evidence>
<dbReference type="NCBIfam" id="NF000768">
    <property type="entry name" value="PRK00051.1"/>
    <property type="match status" value="1"/>
</dbReference>
<feature type="binding site" evidence="7">
    <location>
        <position position="110"/>
    </location>
    <ligand>
        <name>Zn(2+)</name>
        <dbReference type="ChEBI" id="CHEBI:29105"/>
        <note>ligand shared between dimeric partners</note>
    </ligand>
</feature>
<feature type="binding site" evidence="7">
    <location>
        <position position="91"/>
    </location>
    <ligand>
        <name>Mg(2+)</name>
        <dbReference type="ChEBI" id="CHEBI:18420"/>
    </ligand>
</feature>
<dbReference type="InterPro" id="IPR026660">
    <property type="entry name" value="PRA-CH"/>
</dbReference>
<comment type="similarity">
    <text evidence="7">Belongs to the PRA-CH family.</text>
</comment>
<feature type="binding site" evidence="7">
    <location>
        <position position="117"/>
    </location>
    <ligand>
        <name>Zn(2+)</name>
        <dbReference type="ChEBI" id="CHEBI:29105"/>
        <note>ligand shared between dimeric partners</note>
    </ligand>
</feature>
<gene>
    <name evidence="7 9" type="primary">hisI</name>
    <name evidence="9" type="ORF">SCD90_16275</name>
</gene>
<protein>
    <recommendedName>
        <fullName evidence="7">Phosphoribosyl-AMP cyclohydrolase</fullName>
        <shortName evidence="7">PRA-CH</shortName>
        <ecNumber evidence="7">3.5.4.19</ecNumber>
    </recommendedName>
</protein>
<evidence type="ECO:0000256" key="1">
    <source>
        <dbReference type="ARBA" id="ARBA00000024"/>
    </source>
</evidence>
<dbReference type="HAMAP" id="MF_01021">
    <property type="entry name" value="HisI"/>
    <property type="match status" value="1"/>
</dbReference>
<evidence type="ECO:0000256" key="7">
    <source>
        <dbReference type="HAMAP-Rule" id="MF_01021"/>
    </source>
</evidence>
<organism evidence="9 10">
    <name type="scientific">Terrihabitans rhizophilus</name>
    <dbReference type="NCBI Taxonomy" id="3092662"/>
    <lineage>
        <taxon>Bacteria</taxon>
        <taxon>Pseudomonadati</taxon>
        <taxon>Pseudomonadota</taxon>
        <taxon>Alphaproteobacteria</taxon>
        <taxon>Hyphomicrobiales</taxon>
        <taxon>Terrihabitans</taxon>
    </lineage>
</organism>
<dbReference type="Pfam" id="PF01502">
    <property type="entry name" value="PRA-CH"/>
    <property type="match status" value="1"/>
</dbReference>
<dbReference type="Gene3D" id="3.10.20.810">
    <property type="entry name" value="Phosphoribosyl-AMP cyclohydrolase"/>
    <property type="match status" value="1"/>
</dbReference>
<comment type="cofactor">
    <cofactor evidence="7">
        <name>Mg(2+)</name>
        <dbReference type="ChEBI" id="CHEBI:18420"/>
    </cofactor>
    <text evidence="7">Binds 1 Mg(2+) ion per subunit.</text>
</comment>
<comment type="cofactor">
    <cofactor evidence="7">
        <name>Zn(2+)</name>
        <dbReference type="ChEBI" id="CHEBI:29105"/>
    </cofactor>
    <text evidence="7">Binds 1 zinc ion per subunit.</text>
</comment>
<dbReference type="Proteomes" id="UP001274321">
    <property type="component" value="Unassembled WGS sequence"/>
</dbReference>
<keyword evidence="5 7" id="KW-0378">Hydrolase</keyword>
<evidence type="ECO:0000259" key="8">
    <source>
        <dbReference type="Pfam" id="PF01502"/>
    </source>
</evidence>
<keyword evidence="7" id="KW-0862">Zinc</keyword>
<proteinExistence type="inferred from homology"/>
<feature type="binding site" evidence="7">
    <location>
        <position position="92"/>
    </location>
    <ligand>
        <name>Zn(2+)</name>
        <dbReference type="ChEBI" id="CHEBI:29105"/>
        <note>ligand shared between dimeric partners</note>
    </ligand>
</feature>
<dbReference type="InterPro" id="IPR038019">
    <property type="entry name" value="PRib_AMP_CycHydrolase_sf"/>
</dbReference>
<evidence type="ECO:0000313" key="9">
    <source>
        <dbReference type="EMBL" id="MDX6807620.1"/>
    </source>
</evidence>
<dbReference type="SUPFAM" id="SSF141734">
    <property type="entry name" value="HisI-like"/>
    <property type="match status" value="1"/>
</dbReference>
<comment type="subcellular location">
    <subcellularLocation>
        <location evidence="7">Cytoplasm</location>
    </subcellularLocation>
</comment>
<keyword evidence="4 7" id="KW-0028">Amino-acid biosynthesis</keyword>
<dbReference type="EC" id="3.5.4.19" evidence="7"/>
<comment type="function">
    <text evidence="7">Catalyzes the hydrolysis of the adenine ring of phosphoribosyl-AMP.</text>
</comment>
<dbReference type="EMBL" id="JAXAFJ010000014">
    <property type="protein sequence ID" value="MDX6807620.1"/>
    <property type="molecule type" value="Genomic_DNA"/>
</dbReference>
<accession>A0ABU4RRY9</accession>
<name>A0ABU4RRY9_9HYPH</name>
<evidence type="ECO:0000313" key="10">
    <source>
        <dbReference type="Proteomes" id="UP001274321"/>
    </source>
</evidence>
<dbReference type="PANTHER" id="PTHR42945:SF1">
    <property type="entry name" value="HISTIDINE BIOSYNTHESIS BIFUNCTIONAL PROTEIN HIS7"/>
    <property type="match status" value="1"/>
</dbReference>
<evidence type="ECO:0000256" key="2">
    <source>
        <dbReference type="ARBA" id="ARBA00005169"/>
    </source>
</evidence>
<dbReference type="InterPro" id="IPR002496">
    <property type="entry name" value="PRib_AMP_CycHydrolase_dom"/>
</dbReference>
<keyword evidence="6 7" id="KW-0368">Histidine biosynthesis</keyword>
<keyword evidence="7" id="KW-0479">Metal-binding</keyword>
<keyword evidence="7" id="KW-0460">Magnesium</keyword>
<reference evidence="9 10" key="1">
    <citation type="submission" date="2023-11" db="EMBL/GenBank/DDBJ databases">
        <authorList>
            <person name="Bao R."/>
        </authorList>
    </citation>
    <scope>NUCLEOTIDE SEQUENCE [LARGE SCALE GENOMIC DNA]</scope>
    <source>
        <strain evidence="9 10">PJ23</strain>
    </source>
</reference>
<comment type="catalytic activity">
    <reaction evidence="1 7">
        <text>1-(5-phospho-beta-D-ribosyl)-5'-AMP + H2O = 1-(5-phospho-beta-D-ribosyl)-5-[(5-phospho-beta-D-ribosylamino)methylideneamino]imidazole-4-carboxamide</text>
        <dbReference type="Rhea" id="RHEA:20049"/>
        <dbReference type="ChEBI" id="CHEBI:15377"/>
        <dbReference type="ChEBI" id="CHEBI:58435"/>
        <dbReference type="ChEBI" id="CHEBI:59457"/>
        <dbReference type="EC" id="3.5.4.19"/>
    </reaction>
</comment>
<sequence>MSVTFAEGLSKSDLEDRLVLAPRFDASGLVTCVVTDAESGMVLMLAHMNAEALAATIETREAHYWSRSRNRLWKKGEDSGHVQDVVEMRVDCDQDAVLLKVRVRGTGASCHTGRVSCFYRTVPLGDKVSPDLALSFADADRLFDPANIYGKTSG</sequence>
<evidence type="ECO:0000256" key="6">
    <source>
        <dbReference type="ARBA" id="ARBA00023102"/>
    </source>
</evidence>
<feature type="domain" description="Phosphoribosyl-AMP cyclohydrolase" evidence="8">
    <location>
        <begin position="44"/>
        <end position="119"/>
    </location>
</feature>
<dbReference type="RefSeq" id="WP_319845763.1">
    <property type="nucleotide sequence ID" value="NZ_JAXAFJ010000014.1"/>
</dbReference>
<keyword evidence="10" id="KW-1185">Reference proteome</keyword>
<comment type="subunit">
    <text evidence="7">Homodimer.</text>
</comment>
<feature type="binding site" evidence="7">
    <location>
        <position position="93"/>
    </location>
    <ligand>
        <name>Mg(2+)</name>
        <dbReference type="ChEBI" id="CHEBI:18420"/>
    </ligand>
</feature>
<dbReference type="PANTHER" id="PTHR42945">
    <property type="entry name" value="HISTIDINE BIOSYNTHESIS BIFUNCTIONAL PROTEIN"/>
    <property type="match status" value="1"/>
</dbReference>
<keyword evidence="3 7" id="KW-0963">Cytoplasm</keyword>
<comment type="pathway">
    <text evidence="2 7">Amino-acid biosynthesis; L-histidine biosynthesis; L-histidine from 5-phospho-alpha-D-ribose 1-diphosphate: step 3/9.</text>
</comment>